<reference evidence="3 4" key="1">
    <citation type="submission" date="2019-12" db="EMBL/GenBank/DDBJ databases">
        <title>Lactobacillus hilgardii FLUB.</title>
        <authorList>
            <person name="Gustaw K."/>
        </authorList>
    </citation>
    <scope>NUCLEOTIDE SEQUENCE [LARGE SCALE GENOMIC DNA]</scope>
    <source>
        <strain evidence="3 4">FLUB</strain>
    </source>
</reference>
<dbReference type="GO" id="GO:0009691">
    <property type="term" value="P:cytokinin biosynthetic process"/>
    <property type="evidence" value="ECO:0007669"/>
    <property type="project" value="UniProtKB-UniRule"/>
</dbReference>
<dbReference type="Pfam" id="PF03641">
    <property type="entry name" value="Lysine_decarbox"/>
    <property type="match status" value="1"/>
</dbReference>
<organism evidence="3 4">
    <name type="scientific">Lentilactobacillus hilgardii</name>
    <name type="common">Lactobacillus hilgardii</name>
    <dbReference type="NCBI Taxonomy" id="1588"/>
    <lineage>
        <taxon>Bacteria</taxon>
        <taxon>Bacillati</taxon>
        <taxon>Bacillota</taxon>
        <taxon>Bacilli</taxon>
        <taxon>Lactobacillales</taxon>
        <taxon>Lactobacillaceae</taxon>
        <taxon>Lentilactobacillus</taxon>
    </lineage>
</organism>
<sequence>MKKVAVYCGASTGNDPIYTQAAIRLGNWLVDHHLELIYGGGGIGLMGTISKQVIKRGGRVHGIMPQELVDRGAELVELAKLSDLTVVKDMSERKEQMMILSDGCIALPGGIGTLEEMSQAFSWARLGNNPNPCVFYNVAGYYDSLKTMFDKMVTSDFLTQTDHDKLLFSSSLEEIYSFMTTYIPPKIRTYKSSH</sequence>
<dbReference type="NCBIfam" id="TIGR00730">
    <property type="entry name" value="Rossman fold protein, TIGR00730 family"/>
    <property type="match status" value="1"/>
</dbReference>
<gene>
    <name evidence="3" type="ORF">GQR93_00745</name>
</gene>
<dbReference type="PANTHER" id="PTHR31223:SF70">
    <property type="entry name" value="LOG FAMILY PROTEIN YJL055W"/>
    <property type="match status" value="1"/>
</dbReference>
<dbReference type="SUPFAM" id="SSF102405">
    <property type="entry name" value="MCP/YpsA-like"/>
    <property type="match status" value="1"/>
</dbReference>
<dbReference type="GO" id="GO:0005829">
    <property type="term" value="C:cytosol"/>
    <property type="evidence" value="ECO:0007669"/>
    <property type="project" value="TreeGrafter"/>
</dbReference>
<dbReference type="EC" id="3.2.2.n1" evidence="2"/>
<comment type="similarity">
    <text evidence="1 2">Belongs to the LOG family.</text>
</comment>
<keyword evidence="2" id="KW-0203">Cytokinin biosynthesis</keyword>
<dbReference type="EMBL" id="CP047121">
    <property type="protein sequence ID" value="QHB50851.1"/>
    <property type="molecule type" value="Genomic_DNA"/>
</dbReference>
<name>A0A6P1E6J1_LENHI</name>
<dbReference type="InterPro" id="IPR031100">
    <property type="entry name" value="LOG_fam"/>
</dbReference>
<evidence type="ECO:0000256" key="2">
    <source>
        <dbReference type="RuleBase" id="RU363015"/>
    </source>
</evidence>
<accession>A0A6P1E6J1</accession>
<proteinExistence type="inferred from homology"/>
<dbReference type="AlphaFoldDB" id="A0A6P1E6J1"/>
<protein>
    <recommendedName>
        <fullName evidence="2">Cytokinin riboside 5'-monophosphate phosphoribohydrolase</fullName>
        <ecNumber evidence="2">3.2.2.n1</ecNumber>
    </recommendedName>
</protein>
<dbReference type="Proteomes" id="UP000465035">
    <property type="component" value="Chromosome"/>
</dbReference>
<dbReference type="GO" id="GO:0016799">
    <property type="term" value="F:hydrolase activity, hydrolyzing N-glycosyl compounds"/>
    <property type="evidence" value="ECO:0007669"/>
    <property type="project" value="TreeGrafter"/>
</dbReference>
<dbReference type="InterPro" id="IPR005269">
    <property type="entry name" value="LOG"/>
</dbReference>
<dbReference type="Gene3D" id="3.40.50.450">
    <property type="match status" value="1"/>
</dbReference>
<evidence type="ECO:0000256" key="1">
    <source>
        <dbReference type="ARBA" id="ARBA00006763"/>
    </source>
</evidence>
<dbReference type="RefSeq" id="WP_003551301.1">
    <property type="nucleotide sequence ID" value="NZ_CABKOL010000106.1"/>
</dbReference>
<dbReference type="PANTHER" id="PTHR31223">
    <property type="entry name" value="LOG FAMILY PROTEIN YJL055W"/>
    <property type="match status" value="1"/>
</dbReference>
<evidence type="ECO:0000313" key="4">
    <source>
        <dbReference type="Proteomes" id="UP000465035"/>
    </source>
</evidence>
<dbReference type="SMR" id="A0A6P1E6J1"/>
<dbReference type="GeneID" id="69056878"/>
<keyword evidence="2" id="KW-0378">Hydrolase</keyword>
<evidence type="ECO:0000313" key="3">
    <source>
        <dbReference type="EMBL" id="QHB50851.1"/>
    </source>
</evidence>